<protein>
    <recommendedName>
        <fullName evidence="4">NMT1/THI5 like protein</fullName>
    </recommendedName>
</protein>
<evidence type="ECO:0000313" key="2">
    <source>
        <dbReference type="EMBL" id="QDV05840.1"/>
    </source>
</evidence>
<dbReference type="Proteomes" id="UP000320390">
    <property type="component" value="Chromosome"/>
</dbReference>
<keyword evidence="3" id="KW-1185">Reference proteome</keyword>
<keyword evidence="1" id="KW-0472">Membrane</keyword>
<dbReference type="Pfam" id="PF16868">
    <property type="entry name" value="NMT1_3"/>
    <property type="match status" value="1"/>
</dbReference>
<accession>A0A518EP24</accession>
<dbReference type="PANTHER" id="PTHR42941:SF1">
    <property type="entry name" value="SLL1037 PROTEIN"/>
    <property type="match status" value="1"/>
</dbReference>
<feature type="transmembrane region" description="Helical" evidence="1">
    <location>
        <begin position="19"/>
        <end position="38"/>
    </location>
</feature>
<dbReference type="AlphaFoldDB" id="A0A518EP24"/>
<evidence type="ECO:0000313" key="3">
    <source>
        <dbReference type="Proteomes" id="UP000320390"/>
    </source>
</evidence>
<gene>
    <name evidence="2" type="ORF">Poly30_13430</name>
</gene>
<dbReference type="Gene3D" id="3.40.190.10">
    <property type="entry name" value="Periplasmic binding protein-like II"/>
    <property type="match status" value="2"/>
</dbReference>
<organism evidence="2 3">
    <name type="scientific">Saltatorellus ferox</name>
    <dbReference type="NCBI Taxonomy" id="2528018"/>
    <lineage>
        <taxon>Bacteria</taxon>
        <taxon>Pseudomonadati</taxon>
        <taxon>Planctomycetota</taxon>
        <taxon>Planctomycetia</taxon>
        <taxon>Planctomycetia incertae sedis</taxon>
        <taxon>Saltatorellus</taxon>
    </lineage>
</organism>
<keyword evidence="1" id="KW-0812">Transmembrane</keyword>
<dbReference type="EMBL" id="CP036434">
    <property type="protein sequence ID" value="QDV05840.1"/>
    <property type="molecule type" value="Genomic_DNA"/>
</dbReference>
<reference evidence="2 3" key="1">
    <citation type="submission" date="2019-02" db="EMBL/GenBank/DDBJ databases">
        <title>Deep-cultivation of Planctomycetes and their phenomic and genomic characterization uncovers novel biology.</title>
        <authorList>
            <person name="Wiegand S."/>
            <person name="Jogler M."/>
            <person name="Boedeker C."/>
            <person name="Pinto D."/>
            <person name="Vollmers J."/>
            <person name="Rivas-Marin E."/>
            <person name="Kohn T."/>
            <person name="Peeters S.H."/>
            <person name="Heuer A."/>
            <person name="Rast P."/>
            <person name="Oberbeckmann S."/>
            <person name="Bunk B."/>
            <person name="Jeske O."/>
            <person name="Meyerdierks A."/>
            <person name="Storesund J.E."/>
            <person name="Kallscheuer N."/>
            <person name="Luecker S."/>
            <person name="Lage O.M."/>
            <person name="Pohl T."/>
            <person name="Merkel B.J."/>
            <person name="Hornburger P."/>
            <person name="Mueller R.-W."/>
            <person name="Bruemmer F."/>
            <person name="Labrenz M."/>
            <person name="Spormann A.M."/>
            <person name="Op den Camp H."/>
            <person name="Overmann J."/>
            <person name="Amann R."/>
            <person name="Jetten M.S.M."/>
            <person name="Mascher T."/>
            <person name="Medema M.H."/>
            <person name="Devos D.P."/>
            <person name="Kaster A.-K."/>
            <person name="Ovreas L."/>
            <person name="Rohde M."/>
            <person name="Galperin M.Y."/>
            <person name="Jogler C."/>
        </authorList>
    </citation>
    <scope>NUCLEOTIDE SEQUENCE [LARGE SCALE GENOMIC DNA]</scope>
    <source>
        <strain evidence="2 3">Poly30</strain>
    </source>
</reference>
<name>A0A518EP24_9BACT</name>
<evidence type="ECO:0000256" key="1">
    <source>
        <dbReference type="SAM" id="Phobius"/>
    </source>
</evidence>
<keyword evidence="1" id="KW-1133">Transmembrane helix</keyword>
<evidence type="ECO:0008006" key="4">
    <source>
        <dbReference type="Google" id="ProtNLM"/>
    </source>
</evidence>
<dbReference type="RefSeq" id="WP_419191038.1">
    <property type="nucleotide sequence ID" value="NZ_CP036434.1"/>
</dbReference>
<sequence>MTTETERAEPETRRDILRIWGPLGLVTLLAFVLALRWVGPAPPERMTIATGPAGGGYAEAGARFAEALREAGIEADLVATRGSRENLELLRAGEVDVALVQGGLAMENEPALEGIVSLYLEPLWILAATPIARLEELEGTVVEMGAEGSGTRALAGLREVGRRRAARGPSGSVK</sequence>
<proteinExistence type="predicted"/>
<dbReference type="InterPro" id="IPR011852">
    <property type="entry name" value="TRAP_TAXI"/>
</dbReference>
<dbReference type="PANTHER" id="PTHR42941">
    <property type="entry name" value="SLL1037 PROTEIN"/>
    <property type="match status" value="1"/>
</dbReference>
<dbReference type="SUPFAM" id="SSF53850">
    <property type="entry name" value="Periplasmic binding protein-like II"/>
    <property type="match status" value="1"/>
</dbReference>